<dbReference type="PANTHER" id="PTHR47797">
    <property type="entry name" value="DEHYDROGENASE, PUTATIVE (AFU_ORTHOLOGUE AFUA_8G05805)-RELATED"/>
    <property type="match status" value="1"/>
</dbReference>
<feature type="transmembrane region" description="Helical" evidence="1">
    <location>
        <begin position="217"/>
        <end position="237"/>
    </location>
</feature>
<dbReference type="InterPro" id="IPR015920">
    <property type="entry name" value="Cellobiose_DH-like_cyt"/>
</dbReference>
<dbReference type="SMART" id="SM00664">
    <property type="entry name" value="DoH"/>
    <property type="match status" value="1"/>
</dbReference>
<feature type="domain" description="DOMON" evidence="3">
    <location>
        <begin position="65"/>
        <end position="156"/>
    </location>
</feature>
<feature type="transmembrane region" description="Helical" evidence="1">
    <location>
        <begin position="318"/>
        <end position="337"/>
    </location>
</feature>
<sequence length="459" mass="49896">MAIFQRVGALFALLTFFPSLIQAQNPAASTFFLEETETQFSVNIANDTKDTKDVYIYFTSPAYSWVGVGFGETMEDSLMFILYLNREGNNVTISPRIADGNSEPTVARDIRLETLNGTGVVNDMFVVRAVCRNCRVWRGGAIDINNAAHPMIYAFGHGNALQSDALDAPLKRHIRYGRFAMNMLLATGKGEVPSATKALSGVELKGDMTRDHDRANLAHAVIGSLALFVLWPLNVIFAGFFRNIKIHVGVSILIMAFLITAYGLGISTSSQFNRTKSFTSPHQIFAFISILPILLMSLLPIIRPLASLAAIVPRLHTPLTTLTFTLLVITGGLGLLLSSAPRPIILVYVALALLVSVFLLLTQTCIQRRGSAHARATTRQRLGEDDEQDLVLAAYYAGKKCEDASRSASQASESSDASAAYTGGHARSASANRDLYGGGTMPGPQYLLNMHPGVPVHRW</sequence>
<keyword evidence="5" id="KW-1185">Reference proteome</keyword>
<name>A0A7C8M3A0_9PLEO</name>
<keyword evidence="1" id="KW-0472">Membrane</keyword>
<dbReference type="Pfam" id="PF16010">
    <property type="entry name" value="CDH-cyt"/>
    <property type="match status" value="1"/>
</dbReference>
<dbReference type="OrthoDB" id="19261at2759"/>
<feature type="transmembrane region" description="Helical" evidence="1">
    <location>
        <begin position="244"/>
        <end position="264"/>
    </location>
</feature>
<feature type="transmembrane region" description="Helical" evidence="1">
    <location>
        <begin position="284"/>
        <end position="306"/>
    </location>
</feature>
<dbReference type="CDD" id="cd09630">
    <property type="entry name" value="CDH_like_cytochrome"/>
    <property type="match status" value="1"/>
</dbReference>
<evidence type="ECO:0000256" key="1">
    <source>
        <dbReference type="SAM" id="Phobius"/>
    </source>
</evidence>
<evidence type="ECO:0000313" key="4">
    <source>
        <dbReference type="EMBL" id="KAF2867456.1"/>
    </source>
</evidence>
<feature type="chain" id="PRO_5028909197" description="DOMON domain-containing protein" evidence="2">
    <location>
        <begin position="24"/>
        <end position="459"/>
    </location>
</feature>
<dbReference type="Gene3D" id="2.60.40.1210">
    <property type="entry name" value="Cellobiose dehydrogenase, cytochrome domain"/>
    <property type="match status" value="1"/>
</dbReference>
<dbReference type="PANTHER" id="PTHR47797:SF1">
    <property type="entry name" value="CYTOCHROME B561 DOMAIN-CONTAINING PROTEIN-RELATED"/>
    <property type="match status" value="1"/>
</dbReference>
<comment type="caution">
    <text evidence="4">The sequence shown here is derived from an EMBL/GenBank/DDBJ whole genome shotgun (WGS) entry which is preliminary data.</text>
</comment>
<organism evidence="4 5">
    <name type="scientific">Massariosphaeria phaeospora</name>
    <dbReference type="NCBI Taxonomy" id="100035"/>
    <lineage>
        <taxon>Eukaryota</taxon>
        <taxon>Fungi</taxon>
        <taxon>Dikarya</taxon>
        <taxon>Ascomycota</taxon>
        <taxon>Pezizomycotina</taxon>
        <taxon>Dothideomycetes</taxon>
        <taxon>Pleosporomycetidae</taxon>
        <taxon>Pleosporales</taxon>
        <taxon>Pleosporales incertae sedis</taxon>
        <taxon>Massariosphaeria</taxon>
    </lineage>
</organism>
<dbReference type="SUPFAM" id="SSF49344">
    <property type="entry name" value="CBD9-like"/>
    <property type="match status" value="1"/>
</dbReference>
<gene>
    <name evidence="4" type="ORF">BDV95DRAFT_598122</name>
</gene>
<proteinExistence type="predicted"/>
<feature type="signal peptide" evidence="2">
    <location>
        <begin position="1"/>
        <end position="23"/>
    </location>
</feature>
<protein>
    <recommendedName>
        <fullName evidence="3">DOMON domain-containing protein</fullName>
    </recommendedName>
</protein>
<keyword evidence="2" id="KW-0732">Signal</keyword>
<dbReference type="AlphaFoldDB" id="A0A7C8M3A0"/>
<dbReference type="InterPro" id="IPR005018">
    <property type="entry name" value="DOMON_domain"/>
</dbReference>
<evidence type="ECO:0000256" key="2">
    <source>
        <dbReference type="SAM" id="SignalP"/>
    </source>
</evidence>
<keyword evidence="1" id="KW-0812">Transmembrane</keyword>
<keyword evidence="1" id="KW-1133">Transmembrane helix</keyword>
<dbReference type="EMBL" id="JAADJZ010000023">
    <property type="protein sequence ID" value="KAF2867456.1"/>
    <property type="molecule type" value="Genomic_DNA"/>
</dbReference>
<evidence type="ECO:0000313" key="5">
    <source>
        <dbReference type="Proteomes" id="UP000481861"/>
    </source>
</evidence>
<feature type="transmembrane region" description="Helical" evidence="1">
    <location>
        <begin position="343"/>
        <end position="361"/>
    </location>
</feature>
<accession>A0A7C8M3A0</accession>
<reference evidence="4 5" key="1">
    <citation type="submission" date="2020-01" db="EMBL/GenBank/DDBJ databases">
        <authorList>
            <consortium name="DOE Joint Genome Institute"/>
            <person name="Haridas S."/>
            <person name="Albert R."/>
            <person name="Binder M."/>
            <person name="Bloem J."/>
            <person name="Labutti K."/>
            <person name="Salamov A."/>
            <person name="Andreopoulos B."/>
            <person name="Baker S.E."/>
            <person name="Barry K."/>
            <person name="Bills G."/>
            <person name="Bluhm B.H."/>
            <person name="Cannon C."/>
            <person name="Castanera R."/>
            <person name="Culley D.E."/>
            <person name="Daum C."/>
            <person name="Ezra D."/>
            <person name="Gonzalez J.B."/>
            <person name="Henrissat B."/>
            <person name="Kuo A."/>
            <person name="Liang C."/>
            <person name="Lipzen A."/>
            <person name="Lutzoni F."/>
            <person name="Magnuson J."/>
            <person name="Mondo S."/>
            <person name="Nolan M."/>
            <person name="Ohm R."/>
            <person name="Pangilinan J."/>
            <person name="Park H.-J.H."/>
            <person name="Ramirez L."/>
            <person name="Alfaro M."/>
            <person name="Sun H."/>
            <person name="Tritt A."/>
            <person name="Yoshinaga Y."/>
            <person name="Zwiers L.-H.L."/>
            <person name="Turgeon B.G."/>
            <person name="Goodwin S.B."/>
            <person name="Spatafora J.W."/>
            <person name="Crous P.W."/>
            <person name="Grigoriev I.V."/>
        </authorList>
    </citation>
    <scope>NUCLEOTIDE SEQUENCE [LARGE SCALE GENOMIC DNA]</scope>
    <source>
        <strain evidence="4 5">CBS 611.86</strain>
    </source>
</reference>
<dbReference type="Proteomes" id="UP000481861">
    <property type="component" value="Unassembled WGS sequence"/>
</dbReference>
<evidence type="ECO:0000259" key="3">
    <source>
        <dbReference type="SMART" id="SM00664"/>
    </source>
</evidence>